<dbReference type="Proteomes" id="UP000000582">
    <property type="component" value="Chromosome"/>
</dbReference>
<dbReference type="EMBL" id="BA000036">
    <property type="protein sequence ID" value="BAB99200.1"/>
    <property type="molecule type" value="Genomic_DNA"/>
</dbReference>
<name>Q8NPK5_CORGL</name>
<dbReference type="BioCyc" id="CORYNE:G18NG-11399-MONOMER"/>
<gene>
    <name evidence="1" type="ordered locus">Cgl1807</name>
</gene>
<keyword evidence="2" id="KW-1185">Reference proteome</keyword>
<protein>
    <submittedName>
        <fullName evidence="1">Uncharacterized protein</fullName>
    </submittedName>
</protein>
<proteinExistence type="predicted"/>
<reference evidence="2" key="1">
    <citation type="journal article" date="2003" name="Appl. Microbiol. Biotechnol.">
        <title>The Corynebacterium glutamicum genome: features and impacts on biotechnological processes.</title>
        <authorList>
            <person name="Ikeda M."/>
            <person name="Nakagawa S."/>
        </authorList>
    </citation>
    <scope>NUCLEOTIDE SEQUENCE [LARGE SCALE GENOMIC DNA]</scope>
    <source>
        <strain evidence="2">ATCC 13032 / DSM 20300 / BCRC 11384 / JCM 1318 / LMG 3730 / NCIMB 10025</strain>
    </source>
</reference>
<accession>Q8NPK5</accession>
<dbReference type="HOGENOM" id="CLU_2245410_0_0_11"/>
<dbReference type="KEGG" id="cgl:Cgl1807"/>
<dbReference type="AlphaFoldDB" id="Q8NPK5"/>
<evidence type="ECO:0000313" key="1">
    <source>
        <dbReference type="EMBL" id="BAB99200.1"/>
    </source>
</evidence>
<organism evidence="1 2">
    <name type="scientific">Corynebacterium glutamicum (strain ATCC 13032 / DSM 20300 / JCM 1318 / BCRC 11384 / CCUG 27702 / LMG 3730 / NBRC 12168 / NCIMB 10025 / NRRL B-2784 / 534)</name>
    <dbReference type="NCBI Taxonomy" id="196627"/>
    <lineage>
        <taxon>Bacteria</taxon>
        <taxon>Bacillati</taxon>
        <taxon>Actinomycetota</taxon>
        <taxon>Actinomycetes</taxon>
        <taxon>Mycobacteriales</taxon>
        <taxon>Corynebacteriaceae</taxon>
        <taxon>Corynebacterium</taxon>
    </lineage>
</organism>
<sequence>MYLTGRLMSGWRRSGSVAILYQRDIPRILVKNSFSEKATETLMLIENFFASPDIDNPQVLEMLGEASKNFPKMYPADSSYWISEVGSKGAQEVLNDLETLLQSS</sequence>
<evidence type="ECO:0000313" key="2">
    <source>
        <dbReference type="Proteomes" id="UP000000582"/>
    </source>
</evidence>